<dbReference type="PROSITE" id="PS50111">
    <property type="entry name" value="CHEMOTAXIS_TRANSDUC_2"/>
    <property type="match status" value="1"/>
</dbReference>
<dbReference type="EMBL" id="SGBD01000002">
    <property type="protein sequence ID" value="RZD14640.1"/>
    <property type="molecule type" value="Genomic_DNA"/>
</dbReference>
<keyword evidence="5" id="KW-1133">Transmembrane helix</keyword>
<dbReference type="CDD" id="cd06225">
    <property type="entry name" value="HAMP"/>
    <property type="match status" value="1"/>
</dbReference>
<evidence type="ECO:0000256" key="2">
    <source>
        <dbReference type="ARBA" id="ARBA00029447"/>
    </source>
</evidence>
<protein>
    <submittedName>
        <fullName evidence="8">Methyl-accepting chemotaxis protein</fullName>
    </submittedName>
</protein>
<dbReference type="GO" id="GO:0016020">
    <property type="term" value="C:membrane"/>
    <property type="evidence" value="ECO:0007669"/>
    <property type="project" value="InterPro"/>
</dbReference>
<keyword evidence="1 3" id="KW-0807">Transducer</keyword>
<dbReference type="GO" id="GO:0006935">
    <property type="term" value="P:chemotaxis"/>
    <property type="evidence" value="ECO:0007669"/>
    <property type="project" value="InterPro"/>
</dbReference>
<feature type="domain" description="Methyl-accepting transducer" evidence="6">
    <location>
        <begin position="290"/>
        <end position="526"/>
    </location>
</feature>
<dbReference type="PROSITE" id="PS50885">
    <property type="entry name" value="HAMP"/>
    <property type="match status" value="1"/>
</dbReference>
<feature type="domain" description="HAMP" evidence="7">
    <location>
        <begin position="231"/>
        <end position="285"/>
    </location>
</feature>
<sequence length="562" mass="61878">MFKTLKSKLYFLMIAGFIFILSINVFLIYYAGALKRDTLNMNAVSQTEGAIKDLKGNLLQIIFLSREKMLKINTAKSKKAKSKIKKFYNAKILKIANVSKNEFTNLGFALKGYTSGFKNVKANSIFGIKKTNLHMFVSKNTRLNLLSLSQKYHIFHPIAERVLKYPLLLGAAMSPAYFESQLNPMISQIGNIHRAAMSSYYGKVKFLNILFTVFPILFLIILLFVAIYFKKTVVDTLNIAVNKIKHIAEGDLTSKIKLNVHRESEIGILAENINSLVDSLSNNVKGIMNTSGRLGSQSEELSASSKEFEKTIQQMREKASMIIESIKQMSIAIVEVAKNSNSSANKASETEKVVEYGTKSVQDVATEMKNIERTVGIVSNTITELGTSSEKIGEIIGVINDIADQTNLLALNAAIEAARAGEQGRGFAVVADEVRKLAERTTKATKEIESMILSIQKNTHEAVTSMQKGREEVSKGAEIAQKSAEAISRINNLMSKLKEMITQIAAASEEQSQVSEEISLSSGEIINSQDSASSASKQVIASSEELARMATNLSDMVSVFKV</sequence>
<feature type="transmembrane region" description="Helical" evidence="5">
    <location>
        <begin position="12"/>
        <end position="31"/>
    </location>
</feature>
<reference evidence="8 9" key="1">
    <citation type="submission" date="2019-01" db="EMBL/GenBank/DDBJ databases">
        <title>Insights into ecological role of a new deltaproteobacterial order Candidatus Sinidesulfobacterales (Sva0485) by metagenomics and metatranscriptomics.</title>
        <authorList>
            <person name="Tan S."/>
            <person name="Liu J."/>
            <person name="Fang Y."/>
            <person name="Hedlund B.P."/>
            <person name="Lian Z.H."/>
            <person name="Huang L.Y."/>
            <person name="Li J.T."/>
            <person name="Huang L.N."/>
            <person name="Li W.J."/>
            <person name="Jiang H.C."/>
            <person name="Dong H.L."/>
            <person name="Shu W.S."/>
        </authorList>
    </citation>
    <scope>NUCLEOTIDE SEQUENCE [LARGE SCALE GENOMIC DNA]</scope>
    <source>
        <strain evidence="8">AP3</strain>
    </source>
</reference>
<feature type="coiled-coil region" evidence="4">
    <location>
        <begin position="490"/>
        <end position="517"/>
    </location>
</feature>
<name>A0A519BBI4_9DELT</name>
<evidence type="ECO:0000256" key="1">
    <source>
        <dbReference type="ARBA" id="ARBA00023224"/>
    </source>
</evidence>
<comment type="similarity">
    <text evidence="2">Belongs to the methyl-accepting chemotaxis (MCP) protein family.</text>
</comment>
<dbReference type="Proteomes" id="UP000320813">
    <property type="component" value="Unassembled WGS sequence"/>
</dbReference>
<dbReference type="InterPro" id="IPR003660">
    <property type="entry name" value="HAMP_dom"/>
</dbReference>
<keyword evidence="5" id="KW-0812">Transmembrane</keyword>
<dbReference type="Pfam" id="PF00672">
    <property type="entry name" value="HAMP"/>
    <property type="match status" value="1"/>
</dbReference>
<keyword evidence="4" id="KW-0175">Coiled coil</keyword>
<proteinExistence type="inferred from homology"/>
<dbReference type="CDD" id="cd11386">
    <property type="entry name" value="MCP_signal"/>
    <property type="match status" value="1"/>
</dbReference>
<dbReference type="Pfam" id="PF00015">
    <property type="entry name" value="MCPsignal"/>
    <property type="match status" value="1"/>
</dbReference>
<evidence type="ECO:0000313" key="8">
    <source>
        <dbReference type="EMBL" id="RZD14640.1"/>
    </source>
</evidence>
<organism evidence="8 9">
    <name type="scientific">Candidatus Acidulodesulfobacterium ferriphilum</name>
    <dbReference type="NCBI Taxonomy" id="2597223"/>
    <lineage>
        <taxon>Bacteria</taxon>
        <taxon>Deltaproteobacteria</taxon>
        <taxon>Candidatus Acidulodesulfobacterales</taxon>
        <taxon>Candidatus Acidulodesulfobacterium</taxon>
    </lineage>
</organism>
<feature type="transmembrane region" description="Helical" evidence="5">
    <location>
        <begin position="206"/>
        <end position="229"/>
    </location>
</feature>
<gene>
    <name evidence="8" type="ORF">EVJ47_05595</name>
</gene>
<dbReference type="SUPFAM" id="SSF58104">
    <property type="entry name" value="Methyl-accepting chemotaxis protein (MCP) signaling domain"/>
    <property type="match status" value="1"/>
</dbReference>
<evidence type="ECO:0000259" key="7">
    <source>
        <dbReference type="PROSITE" id="PS50885"/>
    </source>
</evidence>
<comment type="caution">
    <text evidence="8">The sequence shown here is derived from an EMBL/GenBank/DDBJ whole genome shotgun (WGS) entry which is preliminary data.</text>
</comment>
<evidence type="ECO:0000313" key="9">
    <source>
        <dbReference type="Proteomes" id="UP000320813"/>
    </source>
</evidence>
<dbReference type="GO" id="GO:0007165">
    <property type="term" value="P:signal transduction"/>
    <property type="evidence" value="ECO:0007669"/>
    <property type="project" value="UniProtKB-KW"/>
</dbReference>
<dbReference type="FunFam" id="1.10.287.950:FF:000001">
    <property type="entry name" value="Methyl-accepting chemotaxis sensory transducer"/>
    <property type="match status" value="1"/>
</dbReference>
<dbReference type="InterPro" id="IPR004089">
    <property type="entry name" value="MCPsignal_dom"/>
</dbReference>
<evidence type="ECO:0000259" key="6">
    <source>
        <dbReference type="PROSITE" id="PS50111"/>
    </source>
</evidence>
<dbReference type="Gene3D" id="1.10.287.950">
    <property type="entry name" value="Methyl-accepting chemotaxis protein"/>
    <property type="match status" value="1"/>
</dbReference>
<dbReference type="AlphaFoldDB" id="A0A519BBI4"/>
<dbReference type="SMART" id="SM00283">
    <property type="entry name" value="MA"/>
    <property type="match status" value="1"/>
</dbReference>
<keyword evidence="5" id="KW-0472">Membrane</keyword>
<dbReference type="PANTHER" id="PTHR32089:SF112">
    <property type="entry name" value="LYSOZYME-LIKE PROTEIN-RELATED"/>
    <property type="match status" value="1"/>
</dbReference>
<evidence type="ECO:0000256" key="5">
    <source>
        <dbReference type="SAM" id="Phobius"/>
    </source>
</evidence>
<evidence type="ECO:0000256" key="4">
    <source>
        <dbReference type="SAM" id="Coils"/>
    </source>
</evidence>
<accession>A0A519BBI4</accession>
<dbReference type="GO" id="GO:0004888">
    <property type="term" value="F:transmembrane signaling receptor activity"/>
    <property type="evidence" value="ECO:0007669"/>
    <property type="project" value="InterPro"/>
</dbReference>
<dbReference type="SMART" id="SM00304">
    <property type="entry name" value="HAMP"/>
    <property type="match status" value="1"/>
</dbReference>
<dbReference type="PRINTS" id="PR00260">
    <property type="entry name" value="CHEMTRNSDUCR"/>
</dbReference>
<dbReference type="PANTHER" id="PTHR32089">
    <property type="entry name" value="METHYL-ACCEPTING CHEMOTAXIS PROTEIN MCPB"/>
    <property type="match status" value="1"/>
</dbReference>
<dbReference type="InterPro" id="IPR004090">
    <property type="entry name" value="Chemotax_Me-accpt_rcpt"/>
</dbReference>
<evidence type="ECO:0000256" key="3">
    <source>
        <dbReference type="PROSITE-ProRule" id="PRU00284"/>
    </source>
</evidence>